<dbReference type="GO" id="GO:1990525">
    <property type="term" value="F:BIR domain binding"/>
    <property type="evidence" value="ECO:0007669"/>
    <property type="project" value="UniProtKB-ARBA"/>
</dbReference>
<dbReference type="GO" id="GO:0005737">
    <property type="term" value="C:cytoplasm"/>
    <property type="evidence" value="ECO:0007669"/>
    <property type="project" value="TreeGrafter"/>
</dbReference>
<evidence type="ECO:0000256" key="4">
    <source>
        <dbReference type="ARBA" id="ARBA00022801"/>
    </source>
</evidence>
<dbReference type="Proteomes" id="UP000504631">
    <property type="component" value="Unplaced"/>
</dbReference>
<dbReference type="PROSITE" id="PS50208">
    <property type="entry name" value="CASPASE_P20"/>
    <property type="match status" value="1"/>
</dbReference>
<feature type="compositionally biased region" description="Basic and acidic residues" evidence="8">
    <location>
        <begin position="24"/>
        <end position="39"/>
    </location>
</feature>
<keyword evidence="6" id="KW-0865">Zymogen</keyword>
<gene>
    <name evidence="12" type="primary">LOC117232171</name>
</gene>
<sequence length="306" mass="35060">MESLRERNKLLRQKFFEENGNLHSEVDSRMSTKPKDEPVRPSCTINLDPHSEVYNMNHKRRGIALIFSHVNFKKQDKRVGGEKDSKELEQTLKYLGFDVRVYDDSNVKTILSTVQDAAAEDHTDADCLVVAAMSHGESGVLYAADNVYPVEMLWSPFLGHRCPSLAGKPKLFFIQSCRGTKLDNGVEIIHETDSTPGTTYSLPAYADIMVAYSTYDGFYSWRNPENGSWFIQALCQELNKNWKTHDLLRMMTAVVRRVSIEYQSFNPEKESFHQKKQVPSLISMLTRLLFFDNVPLEYQAKDKSGK</sequence>
<dbReference type="GO" id="GO:0006508">
    <property type="term" value="P:proteolysis"/>
    <property type="evidence" value="ECO:0007669"/>
    <property type="project" value="UniProtKB-KW"/>
</dbReference>
<evidence type="ECO:0000256" key="6">
    <source>
        <dbReference type="ARBA" id="ARBA00023145"/>
    </source>
</evidence>
<dbReference type="GeneID" id="117232171"/>
<dbReference type="Pfam" id="PF00656">
    <property type="entry name" value="Peptidase_C14"/>
    <property type="match status" value="1"/>
</dbReference>
<organism evidence="11 12">
    <name type="scientific">Bombus vosnesenskii</name>
    <dbReference type="NCBI Taxonomy" id="207650"/>
    <lineage>
        <taxon>Eukaryota</taxon>
        <taxon>Metazoa</taxon>
        <taxon>Ecdysozoa</taxon>
        <taxon>Arthropoda</taxon>
        <taxon>Hexapoda</taxon>
        <taxon>Insecta</taxon>
        <taxon>Pterygota</taxon>
        <taxon>Neoptera</taxon>
        <taxon>Endopterygota</taxon>
        <taxon>Hymenoptera</taxon>
        <taxon>Apocrita</taxon>
        <taxon>Aculeata</taxon>
        <taxon>Apoidea</taxon>
        <taxon>Anthophila</taxon>
        <taxon>Apidae</taxon>
        <taxon>Bombus</taxon>
        <taxon>Pyrobombus</taxon>
    </lineage>
</organism>
<name>A0A6J3K2E8_9HYME</name>
<dbReference type="KEGG" id="bvk:117232171"/>
<dbReference type="GO" id="GO:0016322">
    <property type="term" value="P:neuron remodeling"/>
    <property type="evidence" value="ECO:0007669"/>
    <property type="project" value="UniProtKB-ARBA"/>
</dbReference>
<evidence type="ECO:0000256" key="1">
    <source>
        <dbReference type="ARBA" id="ARBA00010134"/>
    </source>
</evidence>
<dbReference type="InterPro" id="IPR011600">
    <property type="entry name" value="Pept_C14_caspase"/>
</dbReference>
<dbReference type="SUPFAM" id="SSF52129">
    <property type="entry name" value="Caspase-like"/>
    <property type="match status" value="1"/>
</dbReference>
<dbReference type="FunFam" id="3.40.50.1460:FF:000001">
    <property type="entry name" value="Caspase-3 preproprotein"/>
    <property type="match status" value="1"/>
</dbReference>
<dbReference type="PANTHER" id="PTHR10454">
    <property type="entry name" value="CASPASE"/>
    <property type="match status" value="1"/>
</dbReference>
<evidence type="ECO:0000256" key="3">
    <source>
        <dbReference type="ARBA" id="ARBA00022703"/>
    </source>
</evidence>
<keyword evidence="4" id="KW-0378">Hydrolase</keyword>
<dbReference type="GO" id="GO:0045476">
    <property type="term" value="P:nurse cell apoptotic process"/>
    <property type="evidence" value="ECO:0007669"/>
    <property type="project" value="UniProtKB-ARBA"/>
</dbReference>
<dbReference type="CDD" id="cd00032">
    <property type="entry name" value="CASc"/>
    <property type="match status" value="1"/>
</dbReference>
<dbReference type="InterPro" id="IPR002138">
    <property type="entry name" value="Pept_C14_p10"/>
</dbReference>
<dbReference type="PRINTS" id="PR00376">
    <property type="entry name" value="IL1BCENZYME"/>
</dbReference>
<dbReference type="GO" id="GO:0004197">
    <property type="term" value="F:cysteine-type endopeptidase activity"/>
    <property type="evidence" value="ECO:0007669"/>
    <property type="project" value="InterPro"/>
</dbReference>
<evidence type="ECO:0000259" key="10">
    <source>
        <dbReference type="PROSITE" id="PS50208"/>
    </source>
</evidence>
<dbReference type="InterPro" id="IPR029030">
    <property type="entry name" value="Caspase-like_dom_sf"/>
</dbReference>
<dbReference type="PROSITE" id="PS50207">
    <property type="entry name" value="CASPASE_P10"/>
    <property type="match status" value="1"/>
</dbReference>
<dbReference type="GO" id="GO:0045751">
    <property type="term" value="P:negative regulation of Toll signaling pathway"/>
    <property type="evidence" value="ECO:0007669"/>
    <property type="project" value="UniProtKB-ARBA"/>
</dbReference>
<evidence type="ECO:0000313" key="11">
    <source>
        <dbReference type="Proteomes" id="UP000504631"/>
    </source>
</evidence>
<dbReference type="AlphaFoldDB" id="A0A6J3K2E8"/>
<dbReference type="InterPro" id="IPR001309">
    <property type="entry name" value="Pept_C14_p20"/>
</dbReference>
<evidence type="ECO:0000256" key="2">
    <source>
        <dbReference type="ARBA" id="ARBA00022670"/>
    </source>
</evidence>
<evidence type="ECO:0000259" key="9">
    <source>
        <dbReference type="PROSITE" id="PS50207"/>
    </source>
</evidence>
<dbReference type="InterPro" id="IPR002398">
    <property type="entry name" value="Pept_C14"/>
</dbReference>
<dbReference type="RefSeq" id="XP_033347268.1">
    <property type="nucleotide sequence ID" value="XM_033491377.1"/>
</dbReference>
<keyword evidence="2" id="KW-0645">Protease</keyword>
<feature type="domain" description="Caspase family p10" evidence="9">
    <location>
        <begin position="198"/>
        <end position="291"/>
    </location>
</feature>
<comment type="similarity">
    <text evidence="1 7">Belongs to the peptidase C14A family.</text>
</comment>
<feature type="region of interest" description="Disordered" evidence="8">
    <location>
        <begin position="22"/>
        <end position="42"/>
    </location>
</feature>
<keyword evidence="3" id="KW-0053">Apoptosis</keyword>
<keyword evidence="5" id="KW-0788">Thiol protease</keyword>
<proteinExistence type="inferred from homology"/>
<evidence type="ECO:0000256" key="5">
    <source>
        <dbReference type="ARBA" id="ARBA00022807"/>
    </source>
</evidence>
<evidence type="ECO:0000256" key="7">
    <source>
        <dbReference type="RuleBase" id="RU003971"/>
    </source>
</evidence>
<feature type="domain" description="Caspase family p20" evidence="10">
    <location>
        <begin position="60"/>
        <end position="181"/>
    </location>
</feature>
<dbReference type="Gene3D" id="3.40.50.1460">
    <property type="match status" value="1"/>
</dbReference>
<dbReference type="GO" id="GO:0043525">
    <property type="term" value="P:positive regulation of neuron apoptotic process"/>
    <property type="evidence" value="ECO:0007669"/>
    <property type="project" value="TreeGrafter"/>
</dbReference>
<accession>A0A6J3K2E8</accession>
<reference evidence="12" key="1">
    <citation type="submission" date="2025-08" db="UniProtKB">
        <authorList>
            <consortium name="RefSeq"/>
        </authorList>
    </citation>
    <scope>IDENTIFICATION</scope>
    <source>
        <tissue evidence="12">Muscle</tissue>
    </source>
</reference>
<dbReference type="PANTHER" id="PTHR10454:SF232">
    <property type="entry name" value="AT03047P-RELATED"/>
    <property type="match status" value="1"/>
</dbReference>
<evidence type="ECO:0000256" key="8">
    <source>
        <dbReference type="SAM" id="MobiDB-lite"/>
    </source>
</evidence>
<evidence type="ECO:0000313" key="12">
    <source>
        <dbReference type="RefSeq" id="XP_033347268.1"/>
    </source>
</evidence>
<dbReference type="SMART" id="SM00115">
    <property type="entry name" value="CASc"/>
    <property type="match status" value="1"/>
</dbReference>
<protein>
    <submittedName>
        <fullName evidence="12">Caspase-like</fullName>
    </submittedName>
</protein>
<keyword evidence="11" id="KW-1185">Reference proteome</keyword>
<dbReference type="InterPro" id="IPR015917">
    <property type="entry name" value="Pept_C14A"/>
</dbReference>